<keyword evidence="3" id="KW-1185">Reference proteome</keyword>
<dbReference type="AlphaFoldDB" id="N1PBJ0"/>
<dbReference type="HOGENOM" id="CLU_1304829_0_0_1"/>
<gene>
    <name evidence="2" type="ORF">DOTSEDRAFT_29442</name>
</gene>
<proteinExistence type="predicted"/>
<reference evidence="3" key="1">
    <citation type="journal article" date="2012" name="PLoS Genet.">
        <title>The genomes of the fungal plant pathogens Cladosporium fulvum and Dothistroma septosporum reveal adaptation to different hosts and lifestyles but also signatures of common ancestry.</title>
        <authorList>
            <person name="de Wit P.J.G.M."/>
            <person name="van der Burgt A."/>
            <person name="Oekmen B."/>
            <person name="Stergiopoulos I."/>
            <person name="Abd-Elsalam K.A."/>
            <person name="Aerts A.L."/>
            <person name="Bahkali A.H."/>
            <person name="Beenen H.G."/>
            <person name="Chettri P."/>
            <person name="Cox M.P."/>
            <person name="Datema E."/>
            <person name="de Vries R.P."/>
            <person name="Dhillon B."/>
            <person name="Ganley A.R."/>
            <person name="Griffiths S.A."/>
            <person name="Guo Y."/>
            <person name="Hamelin R.C."/>
            <person name="Henrissat B."/>
            <person name="Kabir M.S."/>
            <person name="Jashni M.K."/>
            <person name="Kema G."/>
            <person name="Klaubauf S."/>
            <person name="Lapidus A."/>
            <person name="Levasseur A."/>
            <person name="Lindquist E."/>
            <person name="Mehrabi R."/>
            <person name="Ohm R.A."/>
            <person name="Owen T.J."/>
            <person name="Salamov A."/>
            <person name="Schwelm A."/>
            <person name="Schijlen E."/>
            <person name="Sun H."/>
            <person name="van den Burg H.A."/>
            <person name="van Ham R.C.H.J."/>
            <person name="Zhang S."/>
            <person name="Goodwin S.B."/>
            <person name="Grigoriev I.V."/>
            <person name="Collemare J."/>
            <person name="Bradshaw R.E."/>
        </authorList>
    </citation>
    <scope>NUCLEOTIDE SEQUENCE [LARGE SCALE GENOMIC DNA]</scope>
    <source>
        <strain evidence="3">NZE10 / CBS 128990</strain>
    </source>
</reference>
<feature type="region of interest" description="Disordered" evidence="1">
    <location>
        <begin position="1"/>
        <end position="92"/>
    </location>
</feature>
<feature type="compositionally biased region" description="Basic and acidic residues" evidence="1">
    <location>
        <begin position="72"/>
        <end position="81"/>
    </location>
</feature>
<reference evidence="2 3" key="2">
    <citation type="journal article" date="2012" name="PLoS Pathog.">
        <title>Diverse lifestyles and strategies of plant pathogenesis encoded in the genomes of eighteen Dothideomycetes fungi.</title>
        <authorList>
            <person name="Ohm R.A."/>
            <person name="Feau N."/>
            <person name="Henrissat B."/>
            <person name="Schoch C.L."/>
            <person name="Horwitz B.A."/>
            <person name="Barry K.W."/>
            <person name="Condon B.J."/>
            <person name="Copeland A.C."/>
            <person name="Dhillon B."/>
            <person name="Glaser F."/>
            <person name="Hesse C.N."/>
            <person name="Kosti I."/>
            <person name="LaButti K."/>
            <person name="Lindquist E.A."/>
            <person name="Lucas S."/>
            <person name="Salamov A.A."/>
            <person name="Bradshaw R.E."/>
            <person name="Ciuffetti L."/>
            <person name="Hamelin R.C."/>
            <person name="Kema G.H.J."/>
            <person name="Lawrence C."/>
            <person name="Scott J.A."/>
            <person name="Spatafora J.W."/>
            <person name="Turgeon B.G."/>
            <person name="de Wit P.J.G.M."/>
            <person name="Zhong S."/>
            <person name="Goodwin S.B."/>
            <person name="Grigoriev I.V."/>
        </authorList>
    </citation>
    <scope>NUCLEOTIDE SEQUENCE [LARGE SCALE GENOMIC DNA]</scope>
    <source>
        <strain evidence="3">NZE10 / CBS 128990</strain>
    </source>
</reference>
<name>N1PBJ0_DOTSN</name>
<evidence type="ECO:0000256" key="1">
    <source>
        <dbReference type="SAM" id="MobiDB-lite"/>
    </source>
</evidence>
<feature type="region of interest" description="Disordered" evidence="1">
    <location>
        <begin position="149"/>
        <end position="211"/>
    </location>
</feature>
<evidence type="ECO:0000313" key="2">
    <source>
        <dbReference type="EMBL" id="EME38392.1"/>
    </source>
</evidence>
<evidence type="ECO:0000313" key="3">
    <source>
        <dbReference type="Proteomes" id="UP000016933"/>
    </source>
</evidence>
<sequence length="211" mass="22965">MDSVGNCHSSSHDPMGKTQAYDSEPKYGVPMSLGSPGGVSEKAGMSNASNSQRPDSPSKSFMGSYLGADTQSKPEQRHQQLDDEMPIHGQQQQQERDLDYELQYVKDPEALISPDMKAQAVIEPWNNDADMFCEGVYTRAGDMTIEARSDGSTIPPCSTASASVSVPRKGSRSFIASSKNPNHARPNPIPGSHVDEHMASHWNHPTSQNTF</sequence>
<protein>
    <submittedName>
        <fullName evidence="2">Uncharacterized protein</fullName>
    </submittedName>
</protein>
<organism evidence="2 3">
    <name type="scientific">Dothistroma septosporum (strain NZE10 / CBS 128990)</name>
    <name type="common">Red band needle blight fungus</name>
    <name type="synonym">Mycosphaerella pini</name>
    <dbReference type="NCBI Taxonomy" id="675120"/>
    <lineage>
        <taxon>Eukaryota</taxon>
        <taxon>Fungi</taxon>
        <taxon>Dikarya</taxon>
        <taxon>Ascomycota</taxon>
        <taxon>Pezizomycotina</taxon>
        <taxon>Dothideomycetes</taxon>
        <taxon>Dothideomycetidae</taxon>
        <taxon>Mycosphaerellales</taxon>
        <taxon>Mycosphaerellaceae</taxon>
        <taxon>Dothistroma</taxon>
    </lineage>
</organism>
<dbReference type="Proteomes" id="UP000016933">
    <property type="component" value="Unassembled WGS sequence"/>
</dbReference>
<accession>N1PBJ0</accession>
<dbReference type="EMBL" id="KB446547">
    <property type="protein sequence ID" value="EME38392.1"/>
    <property type="molecule type" value="Genomic_DNA"/>
</dbReference>
<feature type="compositionally biased region" description="Polar residues" evidence="1">
    <location>
        <begin position="150"/>
        <end position="164"/>
    </location>
</feature>
<feature type="compositionally biased region" description="Polar residues" evidence="1">
    <location>
        <begin position="46"/>
        <end position="61"/>
    </location>
</feature>